<sequence>MENKKEIKAYKDEFYPPVPTKATKYWRTNFIYQIYKFLRLNYKIMRIVVKGHS</sequence>
<gene>
    <name evidence="1" type="ORF">BC643_1611</name>
</gene>
<evidence type="ECO:0000313" key="2">
    <source>
        <dbReference type="Proteomes" id="UP000283387"/>
    </source>
</evidence>
<dbReference type="EMBL" id="RAPN01000001">
    <property type="protein sequence ID" value="RKD91262.1"/>
    <property type="molecule type" value="Genomic_DNA"/>
</dbReference>
<comment type="caution">
    <text evidence="1">The sequence shown here is derived from an EMBL/GenBank/DDBJ whole genome shotgun (WGS) entry which is preliminary data.</text>
</comment>
<proteinExistence type="predicted"/>
<dbReference type="Proteomes" id="UP000283387">
    <property type="component" value="Unassembled WGS sequence"/>
</dbReference>
<accession>A0A419W7C7</accession>
<protein>
    <submittedName>
        <fullName evidence="1">Uncharacterized protein</fullName>
    </submittedName>
</protein>
<reference evidence="1 2" key="1">
    <citation type="submission" date="2018-09" db="EMBL/GenBank/DDBJ databases">
        <title>Genomic Encyclopedia of Archaeal and Bacterial Type Strains, Phase II (KMG-II): from individual species to whole genera.</title>
        <authorList>
            <person name="Goeker M."/>
        </authorList>
    </citation>
    <scope>NUCLEOTIDE SEQUENCE [LARGE SCALE GENOMIC DNA]</scope>
    <source>
        <strain evidence="1 2">DSM 27148</strain>
    </source>
</reference>
<organism evidence="1 2">
    <name type="scientific">Mangrovibacterium diazotrophicum</name>
    <dbReference type="NCBI Taxonomy" id="1261403"/>
    <lineage>
        <taxon>Bacteria</taxon>
        <taxon>Pseudomonadati</taxon>
        <taxon>Bacteroidota</taxon>
        <taxon>Bacteroidia</taxon>
        <taxon>Marinilabiliales</taxon>
        <taxon>Prolixibacteraceae</taxon>
        <taxon>Mangrovibacterium</taxon>
    </lineage>
</organism>
<dbReference type="AlphaFoldDB" id="A0A419W7C7"/>
<keyword evidence="2" id="KW-1185">Reference proteome</keyword>
<name>A0A419W7C7_9BACT</name>
<dbReference type="RefSeq" id="WP_170154497.1">
    <property type="nucleotide sequence ID" value="NZ_RAPN01000001.1"/>
</dbReference>
<evidence type="ECO:0000313" key="1">
    <source>
        <dbReference type="EMBL" id="RKD91262.1"/>
    </source>
</evidence>